<dbReference type="PROSITE" id="PS00518">
    <property type="entry name" value="ZF_RING_1"/>
    <property type="match status" value="1"/>
</dbReference>
<gene>
    <name evidence="23" type="ORF">ARMOST_08095</name>
</gene>
<feature type="compositionally biased region" description="Low complexity" evidence="20">
    <location>
        <begin position="115"/>
        <end position="126"/>
    </location>
</feature>
<evidence type="ECO:0000256" key="5">
    <source>
        <dbReference type="ARBA" id="ARBA00012483"/>
    </source>
</evidence>
<dbReference type="InterPro" id="IPR006642">
    <property type="entry name" value="Rad18_UBZ4"/>
</dbReference>
<dbReference type="Gene3D" id="3.30.40.10">
    <property type="entry name" value="Zinc/RING finger domain, C3HC4 (zinc finger)"/>
    <property type="match status" value="1"/>
</dbReference>
<evidence type="ECO:0000256" key="6">
    <source>
        <dbReference type="ARBA" id="ARBA00015551"/>
    </source>
</evidence>
<dbReference type="Pfam" id="PF13923">
    <property type="entry name" value="zf-C3HC4_2"/>
    <property type="match status" value="1"/>
</dbReference>
<dbReference type="EMBL" id="FUEG01000005">
    <property type="protein sequence ID" value="SJL04725.1"/>
    <property type="molecule type" value="Genomic_DNA"/>
</dbReference>
<dbReference type="GO" id="GO:0097505">
    <property type="term" value="C:Rad6-Rad18 complex"/>
    <property type="evidence" value="ECO:0007669"/>
    <property type="project" value="TreeGrafter"/>
</dbReference>
<sequence length="401" mass="44196">MSSKKQTIEQLAATVSDSTDFPDIATAPGLRTLDSALRCPICCELFSGPVTLRCGHCFCSLCIRGSLAQKQECPSCRKGEENEGHLRVNPVVEEAVEAWSKARPFILQLLHRGGRPSVNSNSSESGPSKKRKRSSPDSDIEFVAGPSGQKSGIASGTVFSESRELTLAEASPAETPCPVCGKTVKLEIINQHLDSGCKTFNNSSKTAWSKLMTPRVNPEKSKQNQAKGKERSLSVEDEALPKVSYDTLKDKQIKGLLQDQGLPTSGDRALWITRHQKWVMLWNSNLDKALKNRKSLSQLKSELSRWLEDNQSKSKLVVEDTHRHQASPMFAPPKKYESEFKRLTEVARPKKAVSSQLSDSMEVTSLEVESTDPTNPSTSGRRKSLSQSPLHNSDGDEIDVF</sequence>
<keyword evidence="9" id="KW-0227">DNA damage</keyword>
<evidence type="ECO:0000256" key="18">
    <source>
        <dbReference type="ARBA" id="ARBA00082369"/>
    </source>
</evidence>
<dbReference type="SMART" id="SM00184">
    <property type="entry name" value="RING"/>
    <property type="match status" value="1"/>
</dbReference>
<evidence type="ECO:0000256" key="3">
    <source>
        <dbReference type="ARBA" id="ARBA00004906"/>
    </source>
</evidence>
<comment type="catalytic activity">
    <reaction evidence="1">
        <text>S-ubiquitinyl-[E2 ubiquitin-conjugating enzyme]-L-cysteine + [acceptor protein]-L-lysine = [E2 ubiquitin-conjugating enzyme]-L-cysteine + N(6)-ubiquitinyl-[acceptor protein]-L-lysine.</text>
        <dbReference type="EC" id="2.3.2.27"/>
    </reaction>
</comment>
<dbReference type="GO" id="GO:0006513">
    <property type="term" value="P:protein monoubiquitination"/>
    <property type="evidence" value="ECO:0007669"/>
    <property type="project" value="InterPro"/>
</dbReference>
<dbReference type="SUPFAM" id="SSF57850">
    <property type="entry name" value="RING/U-box"/>
    <property type="match status" value="1"/>
</dbReference>
<dbReference type="InterPro" id="IPR017907">
    <property type="entry name" value="Znf_RING_CS"/>
</dbReference>
<dbReference type="GO" id="GO:0008270">
    <property type="term" value="F:zinc ion binding"/>
    <property type="evidence" value="ECO:0007669"/>
    <property type="project" value="UniProtKB-KW"/>
</dbReference>
<feature type="region of interest" description="Disordered" evidence="20">
    <location>
        <begin position="347"/>
        <end position="401"/>
    </location>
</feature>
<dbReference type="GO" id="GO:0003697">
    <property type="term" value="F:single-stranded DNA binding"/>
    <property type="evidence" value="ECO:0007669"/>
    <property type="project" value="InterPro"/>
</dbReference>
<dbReference type="Gene3D" id="3.30.160.60">
    <property type="entry name" value="Classic Zinc Finger"/>
    <property type="match status" value="1"/>
</dbReference>
<dbReference type="OrthoDB" id="9049620at2759"/>
<evidence type="ECO:0000256" key="13">
    <source>
        <dbReference type="ARBA" id="ARBA00023125"/>
    </source>
</evidence>
<keyword evidence="11" id="KW-0833">Ubl conjugation pathway</keyword>
<feature type="domain" description="RING-type" evidence="21">
    <location>
        <begin position="39"/>
        <end position="77"/>
    </location>
</feature>
<evidence type="ECO:0000259" key="21">
    <source>
        <dbReference type="PROSITE" id="PS50089"/>
    </source>
</evidence>
<accession>A0A284R7L6</accession>
<dbReference type="OMA" id="IPNTGPR"/>
<evidence type="ECO:0000256" key="15">
    <source>
        <dbReference type="ARBA" id="ARBA00023242"/>
    </source>
</evidence>
<keyword evidence="15" id="KW-0539">Nucleus</keyword>
<dbReference type="PROSITE" id="PS50089">
    <property type="entry name" value="ZF_RING_2"/>
    <property type="match status" value="1"/>
</dbReference>
<dbReference type="Proteomes" id="UP000219338">
    <property type="component" value="Unassembled WGS sequence"/>
</dbReference>
<evidence type="ECO:0000256" key="20">
    <source>
        <dbReference type="SAM" id="MobiDB-lite"/>
    </source>
</evidence>
<evidence type="ECO:0000259" key="22">
    <source>
        <dbReference type="PROSITE" id="PS50800"/>
    </source>
</evidence>
<dbReference type="InterPro" id="IPR003034">
    <property type="entry name" value="SAP_dom"/>
</dbReference>
<comment type="pathway">
    <text evidence="3">Protein modification; protein ubiquitination.</text>
</comment>
<dbReference type="PANTHER" id="PTHR14134:SF2">
    <property type="entry name" value="E3 UBIQUITIN-PROTEIN LIGASE RAD18"/>
    <property type="match status" value="1"/>
</dbReference>
<keyword evidence="12" id="KW-0862">Zinc</keyword>
<reference evidence="24" key="1">
    <citation type="journal article" date="2017" name="Nat. Ecol. Evol.">
        <title>Genome expansion and lineage-specific genetic innovations in the forest pathogenic fungi Armillaria.</title>
        <authorList>
            <person name="Sipos G."/>
            <person name="Prasanna A.N."/>
            <person name="Walter M.C."/>
            <person name="O'Connor E."/>
            <person name="Balint B."/>
            <person name="Krizsan K."/>
            <person name="Kiss B."/>
            <person name="Hess J."/>
            <person name="Varga T."/>
            <person name="Slot J."/>
            <person name="Riley R."/>
            <person name="Boka B."/>
            <person name="Rigling D."/>
            <person name="Barry K."/>
            <person name="Lee J."/>
            <person name="Mihaltcheva S."/>
            <person name="LaButti K."/>
            <person name="Lipzen A."/>
            <person name="Waldron R."/>
            <person name="Moloney N.M."/>
            <person name="Sperisen C."/>
            <person name="Kredics L."/>
            <person name="Vagvoelgyi C."/>
            <person name="Patrignani A."/>
            <person name="Fitzpatrick D."/>
            <person name="Nagy I."/>
            <person name="Doyle S."/>
            <person name="Anderson J.B."/>
            <person name="Grigoriev I.V."/>
            <person name="Gueldener U."/>
            <person name="Muensterkoetter M."/>
            <person name="Nagy L.G."/>
        </authorList>
    </citation>
    <scope>NUCLEOTIDE SEQUENCE [LARGE SCALE GENOMIC DNA]</scope>
    <source>
        <strain evidence="24">C18/9</strain>
    </source>
</reference>
<feature type="region of interest" description="Disordered" evidence="20">
    <location>
        <begin position="115"/>
        <end position="154"/>
    </location>
</feature>
<feature type="compositionally biased region" description="Polar residues" evidence="20">
    <location>
        <begin position="353"/>
        <end position="391"/>
    </location>
</feature>
<dbReference type="InterPro" id="IPR039577">
    <property type="entry name" value="Rad18"/>
</dbReference>
<evidence type="ECO:0000256" key="17">
    <source>
        <dbReference type="ARBA" id="ARBA00074353"/>
    </source>
</evidence>
<protein>
    <recommendedName>
        <fullName evidence="6">Postreplication repair E3 ubiquitin-protein ligase RAD18</fullName>
        <ecNumber evidence="5">2.3.2.27</ecNumber>
    </recommendedName>
    <alternativeName>
        <fullName evidence="17">Postreplication repair E3 ubiquitin-protein ligase rad18</fullName>
    </alternativeName>
    <alternativeName>
        <fullName evidence="16 18">RING-type E3 ubiquitin transferase RAD18</fullName>
    </alternativeName>
</protein>
<dbReference type="PROSITE" id="PS50800">
    <property type="entry name" value="SAP"/>
    <property type="match status" value="1"/>
</dbReference>
<evidence type="ECO:0000256" key="14">
    <source>
        <dbReference type="ARBA" id="ARBA00023204"/>
    </source>
</evidence>
<dbReference type="GO" id="GO:0006281">
    <property type="term" value="P:DNA repair"/>
    <property type="evidence" value="ECO:0007669"/>
    <property type="project" value="UniProtKB-KW"/>
</dbReference>
<keyword evidence="7" id="KW-0808">Transferase</keyword>
<evidence type="ECO:0000256" key="9">
    <source>
        <dbReference type="ARBA" id="ARBA00022763"/>
    </source>
</evidence>
<dbReference type="SMART" id="SM00734">
    <property type="entry name" value="ZnF_Rad18"/>
    <property type="match status" value="1"/>
</dbReference>
<dbReference type="STRING" id="47428.A0A284R7L6"/>
<keyword evidence="14" id="KW-0234">DNA repair</keyword>
<dbReference type="UniPathway" id="UPA00143"/>
<evidence type="ECO:0000256" key="4">
    <source>
        <dbReference type="ARBA" id="ARBA00009506"/>
    </source>
</evidence>
<evidence type="ECO:0000256" key="7">
    <source>
        <dbReference type="ARBA" id="ARBA00022679"/>
    </source>
</evidence>
<proteinExistence type="inferred from homology"/>
<dbReference type="AlphaFoldDB" id="A0A284R7L6"/>
<dbReference type="GO" id="GO:0006301">
    <property type="term" value="P:DNA damage tolerance"/>
    <property type="evidence" value="ECO:0007669"/>
    <property type="project" value="InterPro"/>
</dbReference>
<dbReference type="InterPro" id="IPR001841">
    <property type="entry name" value="Znf_RING"/>
</dbReference>
<keyword evidence="10 19" id="KW-0863">Zinc-finger</keyword>
<evidence type="ECO:0000256" key="1">
    <source>
        <dbReference type="ARBA" id="ARBA00000900"/>
    </source>
</evidence>
<keyword evidence="24" id="KW-1185">Reference proteome</keyword>
<keyword evidence="8" id="KW-0479">Metal-binding</keyword>
<dbReference type="SMART" id="SM00513">
    <property type="entry name" value="SAP"/>
    <property type="match status" value="1"/>
</dbReference>
<dbReference type="PANTHER" id="PTHR14134">
    <property type="entry name" value="E3 UBIQUITIN-PROTEIN LIGASE RAD18"/>
    <property type="match status" value="1"/>
</dbReference>
<evidence type="ECO:0000313" key="23">
    <source>
        <dbReference type="EMBL" id="SJL04725.1"/>
    </source>
</evidence>
<feature type="domain" description="SAP" evidence="22">
    <location>
        <begin position="245"/>
        <end position="279"/>
    </location>
</feature>
<evidence type="ECO:0000256" key="19">
    <source>
        <dbReference type="PROSITE-ProRule" id="PRU00175"/>
    </source>
</evidence>
<evidence type="ECO:0000256" key="11">
    <source>
        <dbReference type="ARBA" id="ARBA00022786"/>
    </source>
</evidence>
<comment type="subcellular location">
    <subcellularLocation>
        <location evidence="2">Nucleus</location>
    </subcellularLocation>
</comment>
<evidence type="ECO:0000256" key="16">
    <source>
        <dbReference type="ARBA" id="ARBA00031783"/>
    </source>
</evidence>
<evidence type="ECO:0000313" key="24">
    <source>
        <dbReference type="Proteomes" id="UP000219338"/>
    </source>
</evidence>
<evidence type="ECO:0000256" key="12">
    <source>
        <dbReference type="ARBA" id="ARBA00022833"/>
    </source>
</evidence>
<dbReference type="GO" id="GO:0005634">
    <property type="term" value="C:nucleus"/>
    <property type="evidence" value="ECO:0007669"/>
    <property type="project" value="UniProtKB-SubCell"/>
</dbReference>
<keyword evidence="13" id="KW-0238">DNA-binding</keyword>
<feature type="region of interest" description="Disordered" evidence="20">
    <location>
        <begin position="212"/>
        <end position="233"/>
    </location>
</feature>
<evidence type="ECO:0000256" key="2">
    <source>
        <dbReference type="ARBA" id="ARBA00004123"/>
    </source>
</evidence>
<name>A0A284R7L6_ARMOS</name>
<evidence type="ECO:0000256" key="8">
    <source>
        <dbReference type="ARBA" id="ARBA00022723"/>
    </source>
</evidence>
<organism evidence="23 24">
    <name type="scientific">Armillaria ostoyae</name>
    <name type="common">Armillaria root rot fungus</name>
    <dbReference type="NCBI Taxonomy" id="47428"/>
    <lineage>
        <taxon>Eukaryota</taxon>
        <taxon>Fungi</taxon>
        <taxon>Dikarya</taxon>
        <taxon>Basidiomycota</taxon>
        <taxon>Agaricomycotina</taxon>
        <taxon>Agaricomycetes</taxon>
        <taxon>Agaricomycetidae</taxon>
        <taxon>Agaricales</taxon>
        <taxon>Marasmiineae</taxon>
        <taxon>Physalacriaceae</taxon>
        <taxon>Armillaria</taxon>
    </lineage>
</organism>
<dbReference type="FunFam" id="3.30.40.10:FF:000172">
    <property type="entry name" value="E3 ubiquitin-protein ligase RAD18"/>
    <property type="match status" value="1"/>
</dbReference>
<comment type="similarity">
    <text evidence="4">Belongs to the RAD18 family.</text>
</comment>
<dbReference type="InterPro" id="IPR013083">
    <property type="entry name" value="Znf_RING/FYVE/PHD"/>
</dbReference>
<evidence type="ECO:0000256" key="10">
    <source>
        <dbReference type="ARBA" id="ARBA00022771"/>
    </source>
</evidence>
<feature type="compositionally biased region" description="Basic and acidic residues" evidence="20">
    <location>
        <begin position="217"/>
        <end position="233"/>
    </location>
</feature>
<dbReference type="EC" id="2.3.2.27" evidence="5"/>
<dbReference type="GO" id="GO:0061630">
    <property type="term" value="F:ubiquitin protein ligase activity"/>
    <property type="evidence" value="ECO:0007669"/>
    <property type="project" value="UniProtKB-EC"/>
</dbReference>